<dbReference type="SMART" id="SM00850">
    <property type="entry name" value="LytTR"/>
    <property type="match status" value="1"/>
</dbReference>
<feature type="domain" description="Response regulatory" evidence="2">
    <location>
        <begin position="2"/>
        <end position="115"/>
    </location>
</feature>
<comment type="caution">
    <text evidence="4">The sequence shown here is derived from an EMBL/GenBank/DDBJ whole genome shotgun (WGS) entry which is preliminary data.</text>
</comment>
<keyword evidence="4" id="KW-0238">DNA-binding</keyword>
<dbReference type="PANTHER" id="PTHR37299:SF1">
    <property type="entry name" value="STAGE 0 SPORULATION PROTEIN A HOMOLOG"/>
    <property type="match status" value="1"/>
</dbReference>
<evidence type="ECO:0000256" key="1">
    <source>
        <dbReference type="PROSITE-ProRule" id="PRU00169"/>
    </source>
</evidence>
<feature type="modified residue" description="4-aspartylphosphate" evidence="1">
    <location>
        <position position="55"/>
    </location>
</feature>
<name>A0ABT8KK59_9BACT</name>
<dbReference type="SUPFAM" id="SSF52172">
    <property type="entry name" value="CheY-like"/>
    <property type="match status" value="1"/>
</dbReference>
<dbReference type="InterPro" id="IPR007492">
    <property type="entry name" value="LytTR_DNA-bd_dom"/>
</dbReference>
<dbReference type="Gene3D" id="3.40.50.2300">
    <property type="match status" value="1"/>
</dbReference>
<dbReference type="PANTHER" id="PTHR37299">
    <property type="entry name" value="TRANSCRIPTIONAL REGULATOR-RELATED"/>
    <property type="match status" value="1"/>
</dbReference>
<dbReference type="GO" id="GO:0003677">
    <property type="term" value="F:DNA binding"/>
    <property type="evidence" value="ECO:0007669"/>
    <property type="project" value="UniProtKB-KW"/>
</dbReference>
<dbReference type="RefSeq" id="WP_346750646.1">
    <property type="nucleotide sequence ID" value="NZ_JAUJEA010000001.1"/>
</dbReference>
<dbReference type="InterPro" id="IPR001789">
    <property type="entry name" value="Sig_transdc_resp-reg_receiver"/>
</dbReference>
<proteinExistence type="predicted"/>
<evidence type="ECO:0000313" key="5">
    <source>
        <dbReference type="Proteomes" id="UP001172082"/>
    </source>
</evidence>
<dbReference type="Pfam" id="PF00072">
    <property type="entry name" value="Response_reg"/>
    <property type="match status" value="1"/>
</dbReference>
<feature type="domain" description="HTH LytTR-type" evidence="3">
    <location>
        <begin position="146"/>
        <end position="253"/>
    </location>
</feature>
<dbReference type="SMART" id="SM00448">
    <property type="entry name" value="REC"/>
    <property type="match status" value="1"/>
</dbReference>
<dbReference type="PROSITE" id="PS50930">
    <property type="entry name" value="HTH_LYTTR"/>
    <property type="match status" value="1"/>
</dbReference>
<dbReference type="PROSITE" id="PS50110">
    <property type="entry name" value="RESPONSE_REGULATORY"/>
    <property type="match status" value="1"/>
</dbReference>
<accession>A0ABT8KK59</accession>
<keyword evidence="1" id="KW-0597">Phosphoprotein</keyword>
<gene>
    <name evidence="4" type="ORF">QQ008_04605</name>
</gene>
<dbReference type="Pfam" id="PF04397">
    <property type="entry name" value="LytTR"/>
    <property type="match status" value="1"/>
</dbReference>
<dbReference type="Proteomes" id="UP001172082">
    <property type="component" value="Unassembled WGS sequence"/>
</dbReference>
<dbReference type="EMBL" id="JAUJEA010000001">
    <property type="protein sequence ID" value="MDN5200624.1"/>
    <property type="molecule type" value="Genomic_DNA"/>
</dbReference>
<evidence type="ECO:0000313" key="4">
    <source>
        <dbReference type="EMBL" id="MDN5200624.1"/>
    </source>
</evidence>
<dbReference type="Gene3D" id="2.40.50.1020">
    <property type="entry name" value="LytTr DNA-binding domain"/>
    <property type="match status" value="1"/>
</dbReference>
<reference evidence="4" key="1">
    <citation type="submission" date="2023-06" db="EMBL/GenBank/DDBJ databases">
        <title>Genomic of Parafulvivirga corallium.</title>
        <authorList>
            <person name="Wang G."/>
        </authorList>
    </citation>
    <scope>NUCLEOTIDE SEQUENCE</scope>
    <source>
        <strain evidence="4">BMA10</strain>
    </source>
</reference>
<dbReference type="InterPro" id="IPR046947">
    <property type="entry name" value="LytR-like"/>
</dbReference>
<organism evidence="4 5">
    <name type="scientific">Splendidivirga corallicola</name>
    <dbReference type="NCBI Taxonomy" id="3051826"/>
    <lineage>
        <taxon>Bacteria</taxon>
        <taxon>Pseudomonadati</taxon>
        <taxon>Bacteroidota</taxon>
        <taxon>Cytophagia</taxon>
        <taxon>Cytophagales</taxon>
        <taxon>Splendidivirgaceae</taxon>
        <taxon>Splendidivirga</taxon>
    </lineage>
</organism>
<sequence>MKVLIIEDEGLASERLENMLKEINPAVEILDCIKSVDDAIDWLNANNEPDLIISDIQLSDGLCFDIYSEKRPDCPVIFTTAYDKYAIQAFEVNSIDYLLKPIQKEKLEQSLDKYASLNNSDQHQQDAFEQISKMLRQQKAEYKTRFLIRVGQKIKAIAVEKIAYFYTQDKMTYILTKEGQKYPVDHSLEEIDQVLDPKYFFRINRKFIVHIDAVKEINAYFKGRLKLYLTPHIEEDIVISSEKTPTFKAWLDQ</sequence>
<keyword evidence="5" id="KW-1185">Reference proteome</keyword>
<evidence type="ECO:0000259" key="3">
    <source>
        <dbReference type="PROSITE" id="PS50930"/>
    </source>
</evidence>
<dbReference type="InterPro" id="IPR011006">
    <property type="entry name" value="CheY-like_superfamily"/>
</dbReference>
<evidence type="ECO:0000259" key="2">
    <source>
        <dbReference type="PROSITE" id="PS50110"/>
    </source>
</evidence>
<protein>
    <submittedName>
        <fullName evidence="4">LytTR family DNA-binding domain-containing protein</fullName>
    </submittedName>
</protein>